<dbReference type="Pfam" id="PF06210">
    <property type="entry name" value="DUF1003"/>
    <property type="match status" value="1"/>
</dbReference>
<keyword evidence="2" id="KW-0472">Membrane</keyword>
<proteinExistence type="predicted"/>
<dbReference type="PANTHER" id="PTHR41386:SF1">
    <property type="entry name" value="MEMBRANE PROTEIN"/>
    <property type="match status" value="1"/>
</dbReference>
<dbReference type="PANTHER" id="PTHR41386">
    <property type="entry name" value="INTEGRAL MEMBRANE PROTEIN-RELATED"/>
    <property type="match status" value="1"/>
</dbReference>
<keyword evidence="2" id="KW-1133">Transmembrane helix</keyword>
<evidence type="ECO:0000256" key="1">
    <source>
        <dbReference type="SAM" id="MobiDB-lite"/>
    </source>
</evidence>
<keyword evidence="2" id="KW-0812">Transmembrane</keyword>
<protein>
    <submittedName>
        <fullName evidence="3">Membrane protein</fullName>
    </submittedName>
</protein>
<accession>A0ABU1ZYT3</accession>
<organism evidence="3 4">
    <name type="scientific">Corynebacterium guangdongense</name>
    <dbReference type="NCBI Taxonomy" id="1783348"/>
    <lineage>
        <taxon>Bacteria</taxon>
        <taxon>Bacillati</taxon>
        <taxon>Actinomycetota</taxon>
        <taxon>Actinomycetes</taxon>
        <taxon>Mycobacteriales</taxon>
        <taxon>Corynebacteriaceae</taxon>
        <taxon>Corynebacterium</taxon>
    </lineage>
</organism>
<dbReference type="InterPro" id="IPR010406">
    <property type="entry name" value="DUF1003"/>
</dbReference>
<comment type="caution">
    <text evidence="3">The sequence shown here is derived from an EMBL/GenBank/DDBJ whole genome shotgun (WGS) entry which is preliminary data.</text>
</comment>
<dbReference type="RefSeq" id="WP_290198018.1">
    <property type="nucleotide sequence ID" value="NZ_CP047654.1"/>
</dbReference>
<evidence type="ECO:0000256" key="2">
    <source>
        <dbReference type="SAM" id="Phobius"/>
    </source>
</evidence>
<feature type="transmembrane region" description="Helical" evidence="2">
    <location>
        <begin position="72"/>
        <end position="93"/>
    </location>
</feature>
<sequence>MAEFARDDLSMPTGLKRRRKLVRLDDDVIGAAAERVARFFGTGRYLMWQTIFVIVWIALNIGGYWWNWDPYPFILLNLAFSTQAAYSAPLILLAQNRQADRDEVTVAADRRRNEQTKADTEFLARELASVRMNLGETVTRDYLRHELEDIKSLLERMEAKLDDVSAEVNDSPEDLSEPVGGDVIDSGEDTAINNDKDRS</sequence>
<feature type="transmembrane region" description="Helical" evidence="2">
    <location>
        <begin position="45"/>
        <end position="66"/>
    </location>
</feature>
<feature type="region of interest" description="Disordered" evidence="1">
    <location>
        <begin position="163"/>
        <end position="199"/>
    </location>
</feature>
<evidence type="ECO:0000313" key="4">
    <source>
        <dbReference type="Proteomes" id="UP001180840"/>
    </source>
</evidence>
<evidence type="ECO:0000313" key="3">
    <source>
        <dbReference type="EMBL" id="MDR7329043.1"/>
    </source>
</evidence>
<name>A0ABU1ZYT3_9CORY</name>
<reference evidence="3" key="1">
    <citation type="submission" date="2023-07" db="EMBL/GenBank/DDBJ databases">
        <title>Sequencing the genomes of 1000 actinobacteria strains.</title>
        <authorList>
            <person name="Klenk H.-P."/>
        </authorList>
    </citation>
    <scope>NUCLEOTIDE SEQUENCE</scope>
    <source>
        <strain evidence="3">DSM 107476</strain>
    </source>
</reference>
<dbReference type="EMBL" id="JAVDXZ010000001">
    <property type="protein sequence ID" value="MDR7329043.1"/>
    <property type="molecule type" value="Genomic_DNA"/>
</dbReference>
<dbReference type="Proteomes" id="UP001180840">
    <property type="component" value="Unassembled WGS sequence"/>
</dbReference>
<gene>
    <name evidence="3" type="ORF">J2S39_000719</name>
</gene>
<keyword evidence="4" id="KW-1185">Reference proteome</keyword>